<dbReference type="Gene3D" id="1.10.260.40">
    <property type="entry name" value="lambda repressor-like DNA-binding domains"/>
    <property type="match status" value="1"/>
</dbReference>
<dbReference type="InterPro" id="IPR013847">
    <property type="entry name" value="POU"/>
</dbReference>
<dbReference type="Pfam" id="PF00157">
    <property type="entry name" value="Pou"/>
    <property type="match status" value="1"/>
</dbReference>
<reference evidence="10" key="1">
    <citation type="submission" date="2019-07" db="EMBL/GenBank/DDBJ databases">
        <title>Annotation for the trematode Paragonimus miyazaki's.</title>
        <authorList>
            <person name="Choi Y.-J."/>
        </authorList>
    </citation>
    <scope>NUCLEOTIDE SEQUENCE</scope>
    <source>
        <strain evidence="10">Japan</strain>
    </source>
</reference>
<keyword evidence="3 5" id="KW-0371">Homeobox</keyword>
<sequence>MLHPVSKLIEPDRLTKHTSLSTQSCGSIYNANRTETLPTRPDVATHSYKQPEDHVSSSLSQGDFVNPTMCPNSSFQSEYHSIDRLLQTVPPQLPLAWAQYLQLFLYQGAISNPDQEEPSVTQFEHPLWIETDTHGVKVTGMEPFRNKEEQFLSNSAYLTSLYNIGTIFHMNESQYKAVASDTPLLFYPEYPLYTTTIPKGCEVPIAANKNQTNSTEHLPSLAAFAPVNSESSEQSKEDQCKSRNGYSKSARLKSLFKTDEPISNDVELNEICEFARYFKLRRLTLGLTQTQVGTALNAKEGPAYSQSAICRFEKLDVTAKSAKRMKPVLEQWLSETEATHGSNGKYYDVQLMSQTPRKRKRRTCFSPQALSQLVDQLRKNPYPSKSEMTELSQKLTYDREVIRVWFCNRRQALKMESVSLASTMSEPTGLSHIGDEQTTDPANYRSNI</sequence>
<dbReference type="SMART" id="SM00389">
    <property type="entry name" value="HOX"/>
    <property type="match status" value="1"/>
</dbReference>
<feature type="region of interest" description="Disordered" evidence="7">
    <location>
        <begin position="425"/>
        <end position="448"/>
    </location>
</feature>
<gene>
    <name evidence="10" type="ORF">EG68_07622</name>
</gene>
<evidence type="ECO:0000256" key="3">
    <source>
        <dbReference type="ARBA" id="ARBA00023155"/>
    </source>
</evidence>
<dbReference type="GO" id="GO:0000978">
    <property type="term" value="F:RNA polymerase II cis-regulatory region sequence-specific DNA binding"/>
    <property type="evidence" value="ECO:0007669"/>
    <property type="project" value="TreeGrafter"/>
</dbReference>
<dbReference type="Proteomes" id="UP000822476">
    <property type="component" value="Unassembled WGS sequence"/>
</dbReference>
<evidence type="ECO:0000313" key="11">
    <source>
        <dbReference type="Proteomes" id="UP000822476"/>
    </source>
</evidence>
<feature type="DNA-binding region" description="Homeobox" evidence="5">
    <location>
        <begin position="358"/>
        <end position="417"/>
    </location>
</feature>
<feature type="region of interest" description="Disordered" evidence="7">
    <location>
        <begin position="31"/>
        <end position="64"/>
    </location>
</feature>
<evidence type="ECO:0000256" key="1">
    <source>
        <dbReference type="ARBA" id="ARBA00004123"/>
    </source>
</evidence>
<feature type="domain" description="Homeobox" evidence="8">
    <location>
        <begin position="356"/>
        <end position="416"/>
    </location>
</feature>
<evidence type="ECO:0000259" key="9">
    <source>
        <dbReference type="PROSITE" id="PS51179"/>
    </source>
</evidence>
<feature type="compositionally biased region" description="Polar residues" evidence="7">
    <location>
        <begin position="439"/>
        <end position="448"/>
    </location>
</feature>
<dbReference type="EMBL" id="JTDE01003043">
    <property type="protein sequence ID" value="KAF7256530.1"/>
    <property type="molecule type" value="Genomic_DNA"/>
</dbReference>
<evidence type="ECO:0008006" key="12">
    <source>
        <dbReference type="Google" id="ProtNLM"/>
    </source>
</evidence>
<dbReference type="CDD" id="cd00086">
    <property type="entry name" value="homeodomain"/>
    <property type="match status" value="1"/>
</dbReference>
<dbReference type="InterPro" id="IPR001356">
    <property type="entry name" value="HD"/>
</dbReference>
<evidence type="ECO:0000256" key="6">
    <source>
        <dbReference type="RuleBase" id="RU000682"/>
    </source>
</evidence>
<dbReference type="AlphaFoldDB" id="A0A8S9YTY0"/>
<dbReference type="SUPFAM" id="SSF47413">
    <property type="entry name" value="lambda repressor-like DNA-binding domains"/>
    <property type="match status" value="1"/>
</dbReference>
<accession>A0A8S9YTY0</accession>
<evidence type="ECO:0000313" key="10">
    <source>
        <dbReference type="EMBL" id="KAF7256530.1"/>
    </source>
</evidence>
<proteinExistence type="predicted"/>
<organism evidence="10 11">
    <name type="scientific">Paragonimus skrjabini miyazakii</name>
    <dbReference type="NCBI Taxonomy" id="59628"/>
    <lineage>
        <taxon>Eukaryota</taxon>
        <taxon>Metazoa</taxon>
        <taxon>Spiralia</taxon>
        <taxon>Lophotrochozoa</taxon>
        <taxon>Platyhelminthes</taxon>
        <taxon>Trematoda</taxon>
        <taxon>Digenea</taxon>
        <taxon>Plagiorchiida</taxon>
        <taxon>Troglotremata</taxon>
        <taxon>Troglotrematidae</taxon>
        <taxon>Paragonimus</taxon>
    </lineage>
</organism>
<dbReference type="SUPFAM" id="SSF46689">
    <property type="entry name" value="Homeodomain-like"/>
    <property type="match status" value="1"/>
</dbReference>
<evidence type="ECO:0000259" key="8">
    <source>
        <dbReference type="PROSITE" id="PS50071"/>
    </source>
</evidence>
<feature type="region of interest" description="Disordered" evidence="7">
    <location>
        <begin position="226"/>
        <end position="245"/>
    </location>
</feature>
<evidence type="ECO:0000256" key="5">
    <source>
        <dbReference type="PROSITE-ProRule" id="PRU00108"/>
    </source>
</evidence>
<dbReference type="Gene3D" id="1.10.10.60">
    <property type="entry name" value="Homeodomain-like"/>
    <property type="match status" value="1"/>
</dbReference>
<dbReference type="Pfam" id="PF00046">
    <property type="entry name" value="Homeodomain"/>
    <property type="match status" value="1"/>
</dbReference>
<comment type="caution">
    <text evidence="10">The sequence shown here is derived from an EMBL/GenBank/DDBJ whole genome shotgun (WGS) entry which is preliminary data.</text>
</comment>
<dbReference type="GO" id="GO:0005634">
    <property type="term" value="C:nucleus"/>
    <property type="evidence" value="ECO:0007669"/>
    <property type="project" value="UniProtKB-SubCell"/>
</dbReference>
<dbReference type="GO" id="GO:0000981">
    <property type="term" value="F:DNA-binding transcription factor activity, RNA polymerase II-specific"/>
    <property type="evidence" value="ECO:0007669"/>
    <property type="project" value="TreeGrafter"/>
</dbReference>
<dbReference type="InterPro" id="IPR009057">
    <property type="entry name" value="Homeodomain-like_sf"/>
</dbReference>
<dbReference type="PROSITE" id="PS51179">
    <property type="entry name" value="POU_3"/>
    <property type="match status" value="1"/>
</dbReference>
<keyword evidence="2 5" id="KW-0238">DNA-binding</keyword>
<dbReference type="PRINTS" id="PR00028">
    <property type="entry name" value="POUDOMAIN"/>
</dbReference>
<keyword evidence="11" id="KW-1185">Reference proteome</keyword>
<evidence type="ECO:0000256" key="7">
    <source>
        <dbReference type="SAM" id="MobiDB-lite"/>
    </source>
</evidence>
<dbReference type="InterPro" id="IPR000327">
    <property type="entry name" value="POU_dom"/>
</dbReference>
<comment type="subcellular location">
    <subcellularLocation>
        <location evidence="1 5 6">Nucleus</location>
    </subcellularLocation>
</comment>
<dbReference type="PROSITE" id="PS00035">
    <property type="entry name" value="POU_1"/>
    <property type="match status" value="1"/>
</dbReference>
<feature type="domain" description="POU-specific" evidence="9">
    <location>
        <begin position="263"/>
        <end position="337"/>
    </location>
</feature>
<name>A0A8S9YTY0_9TREM</name>
<dbReference type="OrthoDB" id="10066259at2759"/>
<dbReference type="PANTHER" id="PTHR11636">
    <property type="entry name" value="POU DOMAIN"/>
    <property type="match status" value="1"/>
</dbReference>
<dbReference type="InterPro" id="IPR050255">
    <property type="entry name" value="POU_domain_TF"/>
</dbReference>
<keyword evidence="4 5" id="KW-0539">Nucleus</keyword>
<dbReference type="InterPro" id="IPR010982">
    <property type="entry name" value="Lambda_DNA-bd_dom_sf"/>
</dbReference>
<protein>
    <recommendedName>
        <fullName evidence="12">POU domain protein</fullName>
    </recommendedName>
</protein>
<dbReference type="PROSITE" id="PS50071">
    <property type="entry name" value="HOMEOBOX_2"/>
    <property type="match status" value="1"/>
</dbReference>
<evidence type="ECO:0000256" key="4">
    <source>
        <dbReference type="ARBA" id="ARBA00023242"/>
    </source>
</evidence>
<dbReference type="SMART" id="SM00352">
    <property type="entry name" value="POU"/>
    <property type="match status" value="1"/>
</dbReference>
<dbReference type="PANTHER" id="PTHR11636:SF5">
    <property type="entry name" value="POU DOMAIN MOTIF 3, ISOFORM F"/>
    <property type="match status" value="1"/>
</dbReference>
<evidence type="ECO:0000256" key="2">
    <source>
        <dbReference type="ARBA" id="ARBA00023125"/>
    </source>
</evidence>